<dbReference type="GeneID" id="106814799"/>
<dbReference type="PANTHER" id="PTHR11351">
    <property type="entry name" value="ACYL-COA DESATURASE"/>
    <property type="match status" value="1"/>
</dbReference>
<evidence type="ECO:0000313" key="14">
    <source>
        <dbReference type="RefSeq" id="XP_014674638.1"/>
    </source>
</evidence>
<dbReference type="PANTHER" id="PTHR11351:SF31">
    <property type="entry name" value="DESATURASE 1, ISOFORM A-RELATED"/>
    <property type="match status" value="1"/>
</dbReference>
<proteinExistence type="inferred from homology"/>
<reference evidence="14" key="1">
    <citation type="submission" date="2025-08" db="UniProtKB">
        <authorList>
            <consortium name="RefSeq"/>
        </authorList>
    </citation>
    <scope>IDENTIFICATION</scope>
</reference>
<keyword evidence="3 11" id="KW-0444">Lipid biosynthesis</keyword>
<evidence type="ECO:0000256" key="5">
    <source>
        <dbReference type="ARBA" id="ARBA00022832"/>
    </source>
</evidence>
<evidence type="ECO:0000256" key="10">
    <source>
        <dbReference type="ARBA" id="ARBA00023160"/>
    </source>
</evidence>
<comment type="cofactor">
    <cofactor evidence="11">
        <name>Fe(2+)</name>
        <dbReference type="ChEBI" id="CHEBI:29033"/>
    </cofactor>
</comment>
<protein>
    <submittedName>
        <fullName evidence="14">Delta(9)-fatty-acid desaturase fat-6-like</fullName>
    </submittedName>
</protein>
<feature type="non-terminal residue" evidence="14">
    <location>
        <position position="107"/>
    </location>
</feature>
<comment type="domain">
    <text evidence="11">The histidine box domains are involved in binding the catalytic metal ions.</text>
</comment>
<evidence type="ECO:0000313" key="13">
    <source>
        <dbReference type="Proteomes" id="UP000695022"/>
    </source>
</evidence>
<organism evidence="13 14">
    <name type="scientific">Priapulus caudatus</name>
    <name type="common">Priapulid worm</name>
    <dbReference type="NCBI Taxonomy" id="37621"/>
    <lineage>
        <taxon>Eukaryota</taxon>
        <taxon>Metazoa</taxon>
        <taxon>Ecdysozoa</taxon>
        <taxon>Scalidophora</taxon>
        <taxon>Priapulida</taxon>
        <taxon>Priapulimorpha</taxon>
        <taxon>Priapulimorphida</taxon>
        <taxon>Priapulidae</taxon>
        <taxon>Priapulus</taxon>
    </lineage>
</organism>
<evidence type="ECO:0000256" key="9">
    <source>
        <dbReference type="ARBA" id="ARBA00023136"/>
    </source>
</evidence>
<evidence type="ECO:0000256" key="1">
    <source>
        <dbReference type="ARBA" id="ARBA00004141"/>
    </source>
</evidence>
<keyword evidence="9 12" id="KW-0472">Membrane</keyword>
<evidence type="ECO:0000256" key="11">
    <source>
        <dbReference type="RuleBase" id="RU000581"/>
    </source>
</evidence>
<comment type="subcellular location">
    <subcellularLocation>
        <location evidence="1">Membrane</location>
        <topology evidence="1">Multi-pass membrane protein</topology>
    </subcellularLocation>
</comment>
<evidence type="ECO:0000256" key="4">
    <source>
        <dbReference type="ARBA" id="ARBA00022692"/>
    </source>
</evidence>
<dbReference type="RefSeq" id="XP_014674638.1">
    <property type="nucleotide sequence ID" value="XM_014819152.1"/>
</dbReference>
<evidence type="ECO:0000256" key="8">
    <source>
        <dbReference type="ARBA" id="ARBA00023098"/>
    </source>
</evidence>
<gene>
    <name evidence="14" type="primary">LOC106814799</name>
</gene>
<name>A0ABM1ER17_PRICU</name>
<evidence type="ECO:0000256" key="2">
    <source>
        <dbReference type="ARBA" id="ARBA00009295"/>
    </source>
</evidence>
<evidence type="ECO:0000256" key="7">
    <source>
        <dbReference type="ARBA" id="ARBA00023002"/>
    </source>
</evidence>
<keyword evidence="13" id="KW-1185">Reference proteome</keyword>
<keyword evidence="6 12" id="KW-1133">Transmembrane helix</keyword>
<keyword evidence="8" id="KW-0443">Lipid metabolism</keyword>
<dbReference type="Proteomes" id="UP000695022">
    <property type="component" value="Unplaced"/>
</dbReference>
<feature type="transmembrane region" description="Helical" evidence="12">
    <location>
        <begin position="35"/>
        <end position="56"/>
    </location>
</feature>
<sequence>MAPPHETDVSVSSNGIGTLPIAEKEYKVEIRWRNVVLMGLLHLSIPYSLYLSIYHVQYRTLFWAWLLHIFGGLGITVGAHRLWTHKSYKAKFPLRLFLAFLNTIALQ</sequence>
<keyword evidence="10 11" id="KW-0275">Fatty acid biosynthesis</keyword>
<keyword evidence="4 11" id="KW-0812">Transmembrane</keyword>
<dbReference type="PRINTS" id="PR00075">
    <property type="entry name" value="FACDDSATRASE"/>
</dbReference>
<feature type="transmembrane region" description="Helical" evidence="12">
    <location>
        <begin position="62"/>
        <end position="83"/>
    </location>
</feature>
<accession>A0ABM1ER17</accession>
<keyword evidence="5" id="KW-0276">Fatty acid metabolism</keyword>
<evidence type="ECO:0000256" key="3">
    <source>
        <dbReference type="ARBA" id="ARBA00022516"/>
    </source>
</evidence>
<comment type="similarity">
    <text evidence="2 11">Belongs to the fatty acid desaturase type 1 family.</text>
</comment>
<evidence type="ECO:0000256" key="6">
    <source>
        <dbReference type="ARBA" id="ARBA00022989"/>
    </source>
</evidence>
<keyword evidence="7 11" id="KW-0560">Oxidoreductase</keyword>
<dbReference type="InterPro" id="IPR015876">
    <property type="entry name" value="Acyl-CoA_DS"/>
</dbReference>
<evidence type="ECO:0000256" key="12">
    <source>
        <dbReference type="SAM" id="Phobius"/>
    </source>
</evidence>